<protein>
    <submittedName>
        <fullName evidence="7">Ca-activated chloride channel family protein</fullName>
    </submittedName>
</protein>
<dbReference type="SMART" id="SM00327">
    <property type="entry name" value="VWA"/>
    <property type="match status" value="1"/>
</dbReference>
<dbReference type="Gene3D" id="3.40.50.410">
    <property type="entry name" value="von Willebrand factor, type A domain"/>
    <property type="match status" value="1"/>
</dbReference>
<dbReference type="PANTHER" id="PTHR22550">
    <property type="entry name" value="SPORE GERMINATION PROTEIN"/>
    <property type="match status" value="1"/>
</dbReference>
<sequence>MAIDASSSMLANDLKPNRLEALKNVAIEFVNQRINDRVGLVIYATESYTRMPVTSDKGIVISSIRGIDYGNLEDGTAIGMGLSTAVNRLKTSKSKSKVIILLTDGMNNSGFINPKTATQLALGYNIKVYTIGIGTNGMAKTPIAYRPDGSLKFGLRKVEIDEALLKSIAQQTNGKYFRAKDNKELKEIYNEIDKLEKTELKEFRYYNYEKKYRIFTALALILILLEVVARYTLFKSFI</sequence>
<evidence type="ECO:0000256" key="4">
    <source>
        <dbReference type="ARBA" id="ARBA00023136"/>
    </source>
</evidence>
<keyword evidence="2 5" id="KW-0812">Transmembrane</keyword>
<feature type="transmembrane region" description="Helical" evidence="5">
    <location>
        <begin position="214"/>
        <end position="233"/>
    </location>
</feature>
<keyword evidence="4 5" id="KW-0472">Membrane</keyword>
<keyword evidence="8" id="KW-1185">Reference proteome</keyword>
<accession>A0AAV4F1D3</accession>
<dbReference type="PANTHER" id="PTHR22550:SF5">
    <property type="entry name" value="LEUCINE ZIPPER PROTEIN 4"/>
    <property type="match status" value="1"/>
</dbReference>
<evidence type="ECO:0000313" key="8">
    <source>
        <dbReference type="Proteomes" id="UP000762676"/>
    </source>
</evidence>
<name>A0AAV4F1D3_9GAST</name>
<proteinExistence type="predicted"/>
<evidence type="ECO:0000259" key="6">
    <source>
        <dbReference type="PROSITE" id="PS50234"/>
    </source>
</evidence>
<dbReference type="SUPFAM" id="SSF53300">
    <property type="entry name" value="vWA-like"/>
    <property type="match status" value="1"/>
</dbReference>
<dbReference type="PROSITE" id="PS50234">
    <property type="entry name" value="VWFA"/>
    <property type="match status" value="1"/>
</dbReference>
<dbReference type="Proteomes" id="UP000762676">
    <property type="component" value="Unassembled WGS sequence"/>
</dbReference>
<comment type="caution">
    <text evidence="7">The sequence shown here is derived from an EMBL/GenBank/DDBJ whole genome shotgun (WGS) entry which is preliminary data.</text>
</comment>
<dbReference type="InterPro" id="IPR050768">
    <property type="entry name" value="UPF0353/GerABKA_families"/>
</dbReference>
<dbReference type="Pfam" id="PF00092">
    <property type="entry name" value="VWA"/>
    <property type="match status" value="1"/>
</dbReference>
<keyword evidence="1" id="KW-1003">Cell membrane</keyword>
<feature type="domain" description="VWFA" evidence="6">
    <location>
        <begin position="1"/>
        <end position="192"/>
    </location>
</feature>
<evidence type="ECO:0000256" key="1">
    <source>
        <dbReference type="ARBA" id="ARBA00022475"/>
    </source>
</evidence>
<dbReference type="InterPro" id="IPR002035">
    <property type="entry name" value="VWF_A"/>
</dbReference>
<keyword evidence="3 5" id="KW-1133">Transmembrane helix</keyword>
<evidence type="ECO:0000256" key="3">
    <source>
        <dbReference type="ARBA" id="ARBA00022989"/>
    </source>
</evidence>
<reference evidence="7 8" key="1">
    <citation type="journal article" date="2021" name="Elife">
        <title>Chloroplast acquisition without the gene transfer in kleptoplastic sea slugs, Plakobranchus ocellatus.</title>
        <authorList>
            <person name="Maeda T."/>
            <person name="Takahashi S."/>
            <person name="Yoshida T."/>
            <person name="Shimamura S."/>
            <person name="Takaki Y."/>
            <person name="Nagai Y."/>
            <person name="Toyoda A."/>
            <person name="Suzuki Y."/>
            <person name="Arimoto A."/>
            <person name="Ishii H."/>
            <person name="Satoh N."/>
            <person name="Nishiyama T."/>
            <person name="Hasebe M."/>
            <person name="Maruyama T."/>
            <person name="Minagawa J."/>
            <person name="Obokata J."/>
            <person name="Shigenobu S."/>
        </authorList>
    </citation>
    <scope>NUCLEOTIDE SEQUENCE [LARGE SCALE GENOMIC DNA]</scope>
</reference>
<evidence type="ECO:0000256" key="5">
    <source>
        <dbReference type="SAM" id="Phobius"/>
    </source>
</evidence>
<organism evidence="7 8">
    <name type="scientific">Elysia marginata</name>
    <dbReference type="NCBI Taxonomy" id="1093978"/>
    <lineage>
        <taxon>Eukaryota</taxon>
        <taxon>Metazoa</taxon>
        <taxon>Spiralia</taxon>
        <taxon>Lophotrochozoa</taxon>
        <taxon>Mollusca</taxon>
        <taxon>Gastropoda</taxon>
        <taxon>Heterobranchia</taxon>
        <taxon>Euthyneura</taxon>
        <taxon>Panpulmonata</taxon>
        <taxon>Sacoglossa</taxon>
        <taxon>Placobranchoidea</taxon>
        <taxon>Plakobranchidae</taxon>
        <taxon>Elysia</taxon>
    </lineage>
</organism>
<dbReference type="EMBL" id="BMAT01004028">
    <property type="protein sequence ID" value="GFR66814.1"/>
    <property type="molecule type" value="Genomic_DNA"/>
</dbReference>
<dbReference type="AlphaFoldDB" id="A0AAV4F1D3"/>
<dbReference type="InterPro" id="IPR036465">
    <property type="entry name" value="vWFA_dom_sf"/>
</dbReference>
<evidence type="ECO:0000256" key="2">
    <source>
        <dbReference type="ARBA" id="ARBA00022692"/>
    </source>
</evidence>
<gene>
    <name evidence="7" type="ORF">ElyMa_001980800</name>
</gene>
<evidence type="ECO:0000313" key="7">
    <source>
        <dbReference type="EMBL" id="GFR66814.1"/>
    </source>
</evidence>